<dbReference type="Pfam" id="PF00005">
    <property type="entry name" value="ABC_tran"/>
    <property type="match status" value="1"/>
</dbReference>
<dbReference type="PROSITE" id="PS00211">
    <property type="entry name" value="ABC_TRANSPORTER_1"/>
    <property type="match status" value="1"/>
</dbReference>
<dbReference type="NCBIfam" id="NF008453">
    <property type="entry name" value="PRK11308.1"/>
    <property type="match status" value="1"/>
</dbReference>
<dbReference type="GO" id="GO:0016887">
    <property type="term" value="F:ATP hydrolysis activity"/>
    <property type="evidence" value="ECO:0007669"/>
    <property type="project" value="InterPro"/>
</dbReference>
<comment type="caution">
    <text evidence="6">The sequence shown here is derived from an EMBL/GenBank/DDBJ whole genome shotgun (WGS) entry which is preliminary data.</text>
</comment>
<reference evidence="6" key="2">
    <citation type="submission" date="2020-09" db="EMBL/GenBank/DDBJ databases">
        <authorList>
            <person name="Sun Q."/>
            <person name="Zhou Y."/>
        </authorList>
    </citation>
    <scope>NUCLEOTIDE SEQUENCE</scope>
    <source>
        <strain evidence="6">CGMCC 1.15760</strain>
    </source>
</reference>
<dbReference type="Proteomes" id="UP000616608">
    <property type="component" value="Unassembled WGS sequence"/>
</dbReference>
<gene>
    <name evidence="6" type="ORF">GCM10007425_18680</name>
</gene>
<evidence type="ECO:0000259" key="5">
    <source>
        <dbReference type="PROSITE" id="PS50893"/>
    </source>
</evidence>
<organism evidence="6 7">
    <name type="scientific">Lysinibacillus alkalisoli</name>
    <dbReference type="NCBI Taxonomy" id="1911548"/>
    <lineage>
        <taxon>Bacteria</taxon>
        <taxon>Bacillati</taxon>
        <taxon>Bacillota</taxon>
        <taxon>Bacilli</taxon>
        <taxon>Bacillales</taxon>
        <taxon>Bacillaceae</taxon>
        <taxon>Lysinibacillus</taxon>
    </lineage>
</organism>
<dbReference type="NCBIfam" id="TIGR01727">
    <property type="entry name" value="oligo_HPY"/>
    <property type="match status" value="1"/>
</dbReference>
<dbReference type="PANTHER" id="PTHR43776">
    <property type="entry name" value="TRANSPORT ATP-BINDING PROTEIN"/>
    <property type="match status" value="1"/>
</dbReference>
<evidence type="ECO:0000256" key="4">
    <source>
        <dbReference type="ARBA" id="ARBA00022840"/>
    </source>
</evidence>
<evidence type="ECO:0000256" key="3">
    <source>
        <dbReference type="ARBA" id="ARBA00022741"/>
    </source>
</evidence>
<evidence type="ECO:0000313" key="6">
    <source>
        <dbReference type="EMBL" id="GGG24416.1"/>
    </source>
</evidence>
<dbReference type="EMBL" id="BMJT01000005">
    <property type="protein sequence ID" value="GGG24416.1"/>
    <property type="molecule type" value="Genomic_DNA"/>
</dbReference>
<dbReference type="InterPro" id="IPR013563">
    <property type="entry name" value="Oligopep_ABC_C"/>
</dbReference>
<feature type="domain" description="ABC transporter" evidence="5">
    <location>
        <begin position="7"/>
        <end position="256"/>
    </location>
</feature>
<dbReference type="InterPro" id="IPR050319">
    <property type="entry name" value="ABC_transp_ATP-bind"/>
</dbReference>
<name>A0A917G6K3_9BACI</name>
<proteinExistence type="inferred from homology"/>
<dbReference type="FunFam" id="3.40.50.300:FF:000016">
    <property type="entry name" value="Oligopeptide ABC transporter ATP-binding component"/>
    <property type="match status" value="1"/>
</dbReference>
<dbReference type="PROSITE" id="PS50893">
    <property type="entry name" value="ABC_TRANSPORTER_2"/>
    <property type="match status" value="1"/>
</dbReference>
<dbReference type="Pfam" id="PF08352">
    <property type="entry name" value="oligo_HPY"/>
    <property type="match status" value="1"/>
</dbReference>
<evidence type="ECO:0000256" key="2">
    <source>
        <dbReference type="ARBA" id="ARBA00022448"/>
    </source>
</evidence>
<keyword evidence="4 6" id="KW-0067">ATP-binding</keyword>
<dbReference type="SUPFAM" id="SSF52540">
    <property type="entry name" value="P-loop containing nucleoside triphosphate hydrolases"/>
    <property type="match status" value="1"/>
</dbReference>
<keyword evidence="3" id="KW-0547">Nucleotide-binding</keyword>
<accession>A0A917G6K3</accession>
<reference evidence="6" key="1">
    <citation type="journal article" date="2014" name="Int. J. Syst. Evol. Microbiol.">
        <title>Complete genome sequence of Corynebacterium casei LMG S-19264T (=DSM 44701T), isolated from a smear-ripened cheese.</title>
        <authorList>
            <consortium name="US DOE Joint Genome Institute (JGI-PGF)"/>
            <person name="Walter F."/>
            <person name="Albersmeier A."/>
            <person name="Kalinowski J."/>
            <person name="Ruckert C."/>
        </authorList>
    </citation>
    <scope>NUCLEOTIDE SEQUENCE</scope>
    <source>
        <strain evidence="6">CGMCC 1.15760</strain>
    </source>
</reference>
<protein>
    <submittedName>
        <fullName evidence="6">ABC transporter ATP-binding protein</fullName>
    </submittedName>
</protein>
<sequence length="330" mass="37272">MTQEIILSVKNLKTYYEIKQGMFKPNKVIKAVDDVSFDVYKGETLALVGESGCGKSTIGRTILNLTQATSGEVLFNDKDLTTLNFNEMRSLRHRLQMIFQDPYASLNPKKTILQIVMEPLKVHDKYKPQERLQKIIEILEIVGLSEYHLERYPHEFSGGQRQRIGIARAVILHPDFIVADEPVSALDVSVQSQVINLMLDVQKQLGLTYLFISHDLSVVQHMTDRVAVMYLGRIVEIATTEELFDNPKHPYTKALLSAVPISHPQEKSNRILLTGDVPSPANPPTGCTFHPRCEFATELCQQQSPSATHFSASHQVHCHLYQEGANELCY</sequence>
<dbReference type="RefSeq" id="WP_188614776.1">
    <property type="nucleotide sequence ID" value="NZ_BMJT01000005.1"/>
</dbReference>
<dbReference type="GO" id="GO:0055085">
    <property type="term" value="P:transmembrane transport"/>
    <property type="evidence" value="ECO:0007669"/>
    <property type="project" value="UniProtKB-ARBA"/>
</dbReference>
<dbReference type="CDD" id="cd03257">
    <property type="entry name" value="ABC_NikE_OppD_transporters"/>
    <property type="match status" value="1"/>
</dbReference>
<dbReference type="SMART" id="SM00382">
    <property type="entry name" value="AAA"/>
    <property type="match status" value="1"/>
</dbReference>
<keyword evidence="7" id="KW-1185">Reference proteome</keyword>
<comment type="similarity">
    <text evidence="1">Belongs to the ABC transporter superfamily.</text>
</comment>
<dbReference type="InterPro" id="IPR027417">
    <property type="entry name" value="P-loop_NTPase"/>
</dbReference>
<evidence type="ECO:0000256" key="1">
    <source>
        <dbReference type="ARBA" id="ARBA00005417"/>
    </source>
</evidence>
<evidence type="ECO:0000313" key="7">
    <source>
        <dbReference type="Proteomes" id="UP000616608"/>
    </source>
</evidence>
<dbReference type="GO" id="GO:0005524">
    <property type="term" value="F:ATP binding"/>
    <property type="evidence" value="ECO:0007669"/>
    <property type="project" value="UniProtKB-KW"/>
</dbReference>
<dbReference type="InterPro" id="IPR003439">
    <property type="entry name" value="ABC_transporter-like_ATP-bd"/>
</dbReference>
<dbReference type="InterPro" id="IPR003593">
    <property type="entry name" value="AAA+_ATPase"/>
</dbReference>
<dbReference type="InterPro" id="IPR017871">
    <property type="entry name" value="ABC_transporter-like_CS"/>
</dbReference>
<dbReference type="GO" id="GO:0015833">
    <property type="term" value="P:peptide transport"/>
    <property type="evidence" value="ECO:0007669"/>
    <property type="project" value="InterPro"/>
</dbReference>
<dbReference type="AlphaFoldDB" id="A0A917G6K3"/>
<dbReference type="Gene3D" id="3.40.50.300">
    <property type="entry name" value="P-loop containing nucleotide triphosphate hydrolases"/>
    <property type="match status" value="1"/>
</dbReference>
<keyword evidence="2" id="KW-0813">Transport</keyword>